<reference evidence="1" key="1">
    <citation type="submission" date="2022-07" db="EMBL/GenBank/DDBJ databases">
        <title>Phylogenomic reconstructions and comparative analyses of Kickxellomycotina fungi.</title>
        <authorList>
            <person name="Reynolds N.K."/>
            <person name="Stajich J.E."/>
            <person name="Barry K."/>
            <person name="Grigoriev I.V."/>
            <person name="Crous P."/>
            <person name="Smith M.E."/>
        </authorList>
    </citation>
    <scope>NUCLEOTIDE SEQUENCE</scope>
    <source>
        <strain evidence="1">CBS 102833</strain>
    </source>
</reference>
<protein>
    <submittedName>
        <fullName evidence="1">Rho guanine nucleotide exchange factor 3</fullName>
    </submittedName>
</protein>
<gene>
    <name evidence="1" type="primary">ARHGEF3</name>
    <name evidence="1" type="ORF">H4S07_002619</name>
</gene>
<comment type="caution">
    <text evidence="1">The sequence shown here is derived from an EMBL/GenBank/DDBJ whole genome shotgun (WGS) entry which is preliminary data.</text>
</comment>
<organism evidence="1 2">
    <name type="scientific">Coemansia furcata</name>
    <dbReference type="NCBI Taxonomy" id="417177"/>
    <lineage>
        <taxon>Eukaryota</taxon>
        <taxon>Fungi</taxon>
        <taxon>Fungi incertae sedis</taxon>
        <taxon>Zoopagomycota</taxon>
        <taxon>Kickxellomycotina</taxon>
        <taxon>Kickxellomycetes</taxon>
        <taxon>Kickxellales</taxon>
        <taxon>Kickxellaceae</taxon>
        <taxon>Coemansia</taxon>
    </lineage>
</organism>
<name>A0ACC1LK24_9FUNG</name>
<evidence type="ECO:0000313" key="1">
    <source>
        <dbReference type="EMBL" id="KAJ2810532.1"/>
    </source>
</evidence>
<dbReference type="EMBL" id="JANBUP010000684">
    <property type="protein sequence ID" value="KAJ2810532.1"/>
    <property type="molecule type" value="Genomic_DNA"/>
</dbReference>
<dbReference type="Proteomes" id="UP001140096">
    <property type="component" value="Unassembled WGS sequence"/>
</dbReference>
<keyword evidence="2" id="KW-1185">Reference proteome</keyword>
<sequence>MVHLPLPYTVGRQSHDGSGPAAKRSYPPSIASTGANGSALSLGVASLTSPGASTQPRASLDVRIESAIGSAAKARMLWREGFTPLEMENSRMDEREVRRQEVIFELVHTEADYVKDLRIMVDVLQRPMHELRLASAEQIDLVFGNIGEILELHEEINTALMERQRMQYPVVSDISDVLLPFVPRLRIYARYICNQDNALRLVDELRQTSNNFDVFWKERQLRPECRKLPMESFLVLPFQRLLKYPLLLRTLLASTAEHMPQHATARLVAEQIDAWIKKIQDARTKLDSFACLDALSRALPSVDWAPLLRGEHRLAHSGTVRVAHCGASGALTPDEQATLWLFDSFLVVARTAAQSLASPVRGVVSCVPSTDARLSLIMGPSRAVEVLELAQCKGSPAVFLHAVPMEQPGPRSSIVVRFASKSEYALWRAKLDLHVRRTLISQPPKDSADVLADAVARTSLADPVTGNLRSSRSSSGSGSSGGSAGDLPTISVRDVYVHFPPPRQRGKLRRGWDFLCSKTEDFTGHGIKRQLRKYGGGGGKRRATDLPPSSAPSPRIISTPILIPSPSPSFVNLFAPTPAVVSNQRRNTSTNPSVEGLSKVGTPPNHRRNTSAVPEKPLSAAMFGRPPENIALTSYARYSCRNSMDSSAPSAHRFNQSSDTVVLSPPLKRVSRLELVSATLAYSPEDDEDASMLSAGTTVAPGKTLSTLQPPLLPTQRSRKSMRPPVDFGTECELSDSDTNSLGGALSPFTEPVTDSSRSTLSLGLQPPRRSYHRARDPEPAQGHAKIQGQQPKPLPIIPLPAMRGSGGGIRGTAGQRKPAPVFEFGSAKLTYGNSSSSTPTLSSSPAASLASHGSTASSGLRTWGNSPRDAALAGMPAFNADAWQGKAAPQRFSGQQQSSSLARGWQVVDVVEDPPPSAGSTDSFCIVAHDPPPQPQLPPTLPISTRQKSDRQSRLQEPSAFTNRTIGSSSFYEAR</sequence>
<accession>A0ACC1LK24</accession>
<evidence type="ECO:0000313" key="2">
    <source>
        <dbReference type="Proteomes" id="UP001140096"/>
    </source>
</evidence>
<proteinExistence type="predicted"/>